<dbReference type="SUPFAM" id="SSF50630">
    <property type="entry name" value="Acid proteases"/>
    <property type="match status" value="1"/>
</dbReference>
<dbReference type="Gene3D" id="2.40.70.10">
    <property type="entry name" value="Acid Proteases"/>
    <property type="match status" value="1"/>
</dbReference>
<sequence length="201" mass="22674">MYNTNQRNQTHMCRRCSTSHMPRQCPAWGKVCGKCGLANHFAVSCRSNRCKIQSLEEDVVGEFVRLNPDIEQPSTSYVISSIGHGESWHQEFKFNQVSVNFKLDSGADLNVLPLDVVKKIDPTMKLQNSNNVNVTAYGNFKLPVLGKIVLKLKVKNVTHKVEFVVMKNSKGIIPILGRETCEKLNLIKRMSRNPICLSQIS</sequence>
<dbReference type="InterPro" id="IPR001995">
    <property type="entry name" value="Peptidase_A2_cat"/>
</dbReference>
<dbReference type="EMBL" id="HBUF01541908">
    <property type="protein sequence ID" value="CAG6755392.1"/>
    <property type="molecule type" value="Transcribed_RNA"/>
</dbReference>
<dbReference type="Pfam" id="PF13650">
    <property type="entry name" value="Asp_protease_2"/>
    <property type="match status" value="1"/>
</dbReference>
<dbReference type="AlphaFoldDB" id="A0A8D8V6Z5"/>
<dbReference type="InterPro" id="IPR050951">
    <property type="entry name" value="Retrovirus_Pol_polyprotein"/>
</dbReference>
<proteinExistence type="predicted"/>
<dbReference type="GO" id="GO:0004190">
    <property type="term" value="F:aspartic-type endopeptidase activity"/>
    <property type="evidence" value="ECO:0007669"/>
    <property type="project" value="InterPro"/>
</dbReference>
<dbReference type="PANTHER" id="PTHR37984">
    <property type="entry name" value="PROTEIN CBG26694"/>
    <property type="match status" value="1"/>
</dbReference>
<accession>A0A8D8V6Z5</accession>
<dbReference type="EMBL" id="HBUF01360014">
    <property type="protein sequence ID" value="CAG6720168.1"/>
    <property type="molecule type" value="Transcribed_RNA"/>
</dbReference>
<evidence type="ECO:0000256" key="1">
    <source>
        <dbReference type="ARBA" id="ARBA00022801"/>
    </source>
</evidence>
<organism evidence="3">
    <name type="scientific">Cacopsylla melanoneura</name>
    <dbReference type="NCBI Taxonomy" id="428564"/>
    <lineage>
        <taxon>Eukaryota</taxon>
        <taxon>Metazoa</taxon>
        <taxon>Ecdysozoa</taxon>
        <taxon>Arthropoda</taxon>
        <taxon>Hexapoda</taxon>
        <taxon>Insecta</taxon>
        <taxon>Pterygota</taxon>
        <taxon>Neoptera</taxon>
        <taxon>Paraneoptera</taxon>
        <taxon>Hemiptera</taxon>
        <taxon>Sternorrhyncha</taxon>
        <taxon>Psylloidea</taxon>
        <taxon>Psyllidae</taxon>
        <taxon>Psyllinae</taxon>
        <taxon>Cacopsylla</taxon>
    </lineage>
</organism>
<keyword evidence="1" id="KW-0378">Hydrolase</keyword>
<dbReference type="InterPro" id="IPR021109">
    <property type="entry name" value="Peptidase_aspartic_dom_sf"/>
</dbReference>
<feature type="domain" description="Peptidase A2" evidence="2">
    <location>
        <begin position="99"/>
        <end position="180"/>
    </location>
</feature>
<evidence type="ECO:0000259" key="2">
    <source>
        <dbReference type="PROSITE" id="PS50175"/>
    </source>
</evidence>
<name>A0A8D8V6Z5_9HEMI</name>
<dbReference type="CDD" id="cd05481">
    <property type="entry name" value="retropepsin_like_LTR_1"/>
    <property type="match status" value="1"/>
</dbReference>
<dbReference type="GO" id="GO:0006508">
    <property type="term" value="P:proteolysis"/>
    <property type="evidence" value="ECO:0007669"/>
    <property type="project" value="InterPro"/>
</dbReference>
<dbReference type="PANTHER" id="PTHR37984:SF7">
    <property type="entry name" value="INTEGRASE CATALYTIC DOMAIN-CONTAINING PROTEIN"/>
    <property type="match status" value="1"/>
</dbReference>
<dbReference type="EMBL" id="HBUF01360015">
    <property type="protein sequence ID" value="CAG6720171.1"/>
    <property type="molecule type" value="Transcribed_RNA"/>
</dbReference>
<evidence type="ECO:0000313" key="3">
    <source>
        <dbReference type="EMBL" id="CAG6720171.1"/>
    </source>
</evidence>
<protein>
    <recommendedName>
        <fullName evidence="2">Peptidase A2 domain-containing protein</fullName>
    </recommendedName>
</protein>
<reference evidence="3" key="1">
    <citation type="submission" date="2021-05" db="EMBL/GenBank/DDBJ databases">
        <authorList>
            <person name="Alioto T."/>
            <person name="Alioto T."/>
            <person name="Gomez Garrido J."/>
        </authorList>
    </citation>
    <scope>NUCLEOTIDE SEQUENCE</scope>
</reference>
<dbReference type="PROSITE" id="PS50175">
    <property type="entry name" value="ASP_PROT_RETROV"/>
    <property type="match status" value="1"/>
</dbReference>